<gene>
    <name evidence="9" type="ORF">GSONMT00040222001</name>
</gene>
<evidence type="ECO:0000256" key="1">
    <source>
        <dbReference type="ARBA" id="ARBA00004651"/>
    </source>
</evidence>
<evidence type="ECO:0000256" key="3">
    <source>
        <dbReference type="ARBA" id="ARBA00022475"/>
    </source>
</evidence>
<name>A0A060XTU7_ONCMY</name>
<keyword evidence="3" id="KW-1003">Cell membrane</keyword>
<dbReference type="InterPro" id="IPR029020">
    <property type="entry name" value="Ammonium/urea_transptr"/>
</dbReference>
<dbReference type="PaxDb" id="8022-A0A060XTU7"/>
<reference evidence="9" key="1">
    <citation type="journal article" date="2014" name="Nat. Commun.">
        <title>The rainbow trout genome provides novel insights into evolution after whole-genome duplication in vertebrates.</title>
        <authorList>
            <person name="Berthelot C."/>
            <person name="Brunet F."/>
            <person name="Chalopin D."/>
            <person name="Juanchich A."/>
            <person name="Bernard M."/>
            <person name="Noel B."/>
            <person name="Bento P."/>
            <person name="Da Silva C."/>
            <person name="Labadie K."/>
            <person name="Alberti A."/>
            <person name="Aury J.M."/>
            <person name="Louis A."/>
            <person name="Dehais P."/>
            <person name="Bardou P."/>
            <person name="Montfort J."/>
            <person name="Klopp C."/>
            <person name="Cabau C."/>
            <person name="Gaspin C."/>
            <person name="Thorgaard G.H."/>
            <person name="Boussaha M."/>
            <person name="Quillet E."/>
            <person name="Guyomard R."/>
            <person name="Galiana D."/>
            <person name="Bobe J."/>
            <person name="Volff J.N."/>
            <person name="Genet C."/>
            <person name="Wincker P."/>
            <person name="Jaillon O."/>
            <person name="Roest Crollius H."/>
            <person name="Guiguen Y."/>
        </authorList>
    </citation>
    <scope>NUCLEOTIDE SEQUENCE [LARGE SCALE GENOMIC DNA]</scope>
</reference>
<evidence type="ECO:0000256" key="4">
    <source>
        <dbReference type="ARBA" id="ARBA00022692"/>
    </source>
</evidence>
<feature type="transmembrane region" description="Helical" evidence="8">
    <location>
        <begin position="14"/>
        <end position="36"/>
    </location>
</feature>
<keyword evidence="4 8" id="KW-0812">Transmembrane</keyword>
<feature type="transmembrane region" description="Helical" evidence="8">
    <location>
        <begin position="108"/>
        <end position="127"/>
    </location>
</feature>
<dbReference type="STRING" id="8022.A0A060XTU7"/>
<evidence type="ECO:0000256" key="5">
    <source>
        <dbReference type="ARBA" id="ARBA00022989"/>
    </source>
</evidence>
<accession>A0A060XTU7</accession>
<dbReference type="GO" id="GO:0005886">
    <property type="term" value="C:plasma membrane"/>
    <property type="evidence" value="ECO:0007669"/>
    <property type="project" value="UniProtKB-SubCell"/>
</dbReference>
<dbReference type="EMBL" id="FR905586">
    <property type="protein sequence ID" value="CDQ80310.1"/>
    <property type="molecule type" value="Genomic_DNA"/>
</dbReference>
<feature type="transmembrane region" description="Helical" evidence="8">
    <location>
        <begin position="157"/>
        <end position="179"/>
    </location>
</feature>
<dbReference type="AlphaFoldDB" id="A0A060XTU7"/>
<dbReference type="Proteomes" id="UP000193380">
    <property type="component" value="Unassembled WGS sequence"/>
</dbReference>
<keyword evidence="5 8" id="KW-1133">Transmembrane helix</keyword>
<comment type="catalytic activity">
    <reaction evidence="7">
        <text>urea(in) = urea(out)</text>
        <dbReference type="Rhea" id="RHEA:32799"/>
        <dbReference type="ChEBI" id="CHEBI:16199"/>
    </reaction>
</comment>
<reference evidence="9" key="2">
    <citation type="submission" date="2014-03" db="EMBL/GenBank/DDBJ databases">
        <authorList>
            <person name="Genoscope - CEA"/>
        </authorList>
    </citation>
    <scope>NUCLEOTIDE SEQUENCE</scope>
</reference>
<evidence type="ECO:0008006" key="11">
    <source>
        <dbReference type="Google" id="ProtNLM"/>
    </source>
</evidence>
<evidence type="ECO:0000256" key="7">
    <source>
        <dbReference type="ARBA" id="ARBA00033993"/>
    </source>
</evidence>
<feature type="transmembrane region" description="Helical" evidence="8">
    <location>
        <begin position="186"/>
        <end position="202"/>
    </location>
</feature>
<dbReference type="Pfam" id="PF03253">
    <property type="entry name" value="UT"/>
    <property type="match status" value="1"/>
</dbReference>
<keyword evidence="6 8" id="KW-0472">Membrane</keyword>
<comment type="subcellular location">
    <subcellularLocation>
        <location evidence="1">Cell membrane</location>
        <topology evidence="1">Multi-pass membrane protein</topology>
    </subcellularLocation>
</comment>
<protein>
    <recommendedName>
        <fullName evidence="11">Urea transporter</fullName>
    </recommendedName>
</protein>
<evidence type="ECO:0000313" key="9">
    <source>
        <dbReference type="EMBL" id="CDQ80310.1"/>
    </source>
</evidence>
<evidence type="ECO:0000313" key="10">
    <source>
        <dbReference type="Proteomes" id="UP000193380"/>
    </source>
</evidence>
<dbReference type="PANTHER" id="PTHR10464">
    <property type="entry name" value="UREA TRANSPORTER"/>
    <property type="match status" value="1"/>
</dbReference>
<organism evidence="9 10">
    <name type="scientific">Oncorhynchus mykiss</name>
    <name type="common">Rainbow trout</name>
    <name type="synonym">Salmo gairdneri</name>
    <dbReference type="NCBI Taxonomy" id="8022"/>
    <lineage>
        <taxon>Eukaryota</taxon>
        <taxon>Metazoa</taxon>
        <taxon>Chordata</taxon>
        <taxon>Craniata</taxon>
        <taxon>Vertebrata</taxon>
        <taxon>Euteleostomi</taxon>
        <taxon>Actinopterygii</taxon>
        <taxon>Neopterygii</taxon>
        <taxon>Teleostei</taxon>
        <taxon>Protacanthopterygii</taxon>
        <taxon>Salmoniformes</taxon>
        <taxon>Salmonidae</taxon>
        <taxon>Salmoninae</taxon>
        <taxon>Oncorhynchus</taxon>
    </lineage>
</organism>
<evidence type="ECO:0000256" key="2">
    <source>
        <dbReference type="ARBA" id="ARBA00005914"/>
    </source>
</evidence>
<dbReference type="GO" id="GO:0015204">
    <property type="term" value="F:urea transmembrane transporter activity"/>
    <property type="evidence" value="ECO:0007669"/>
    <property type="project" value="InterPro"/>
</dbReference>
<evidence type="ECO:0000256" key="6">
    <source>
        <dbReference type="ARBA" id="ARBA00023136"/>
    </source>
</evidence>
<evidence type="ECO:0000256" key="8">
    <source>
        <dbReference type="SAM" id="Phobius"/>
    </source>
</evidence>
<feature type="transmembrane region" description="Helical" evidence="8">
    <location>
        <begin position="208"/>
        <end position="228"/>
    </location>
</feature>
<dbReference type="Gene3D" id="1.10.3430.10">
    <property type="entry name" value="Ammonium transporter AmtB like domains"/>
    <property type="match status" value="1"/>
</dbReference>
<dbReference type="InterPro" id="IPR004937">
    <property type="entry name" value="Urea_transporter"/>
</dbReference>
<proteinExistence type="inferred from homology"/>
<sequence>MIQPSISFFPLPDYYHISSFLLCVLHFLFLCSPIVSSALGSVFSKWDLPVFTLPFNILVCLHMAAMGSNHPYFPEVLVQPKSSLHLNTTLAERSIPQLLMAVPVGVGQVYGCDCPWTGGIFIIALLLSSPTICMHAVLGSIVGVVSGLVLAAPHEDIYSGLWGYNSCLSCIAIGGVFYALTWQSHLLAITCAFFCAYMGLAISNLMSIFGLPACTWPFCLSALTFLLITTESRAIHRLPLLAVTYPEENRRYNKEGSPENHQEVQQNISKEEKLLEKREEIKPHISLSVEIALTTHTATHHNLLICHRSNTLIRGRTINSWDIVIHIHAFSFSLAMGHDIQCL</sequence>
<comment type="similarity">
    <text evidence="2">Belongs to the urea transporter family.</text>
</comment>
<dbReference type="PANTHER" id="PTHR10464:SF15">
    <property type="entry name" value="FACILITATED UREA TRANSPORTER"/>
    <property type="match status" value="1"/>
</dbReference>